<accession>A0A916L8X5</accession>
<protein>
    <submittedName>
        <fullName evidence="2">Uncharacterized protein</fullName>
    </submittedName>
</protein>
<proteinExistence type="predicted"/>
<evidence type="ECO:0000313" key="2">
    <source>
        <dbReference type="EMBL" id="COX21024.1"/>
    </source>
</evidence>
<evidence type="ECO:0000313" key="3">
    <source>
        <dbReference type="Proteomes" id="UP000039021"/>
    </source>
</evidence>
<gene>
    <name evidence="2" type="ORF">ERS007739_00870</name>
</gene>
<comment type="caution">
    <text evidence="2">The sequence shown here is derived from an EMBL/GenBank/DDBJ whole genome shotgun (WGS) entry which is preliminary data.</text>
</comment>
<feature type="compositionally biased region" description="Low complexity" evidence="1">
    <location>
        <begin position="66"/>
        <end position="77"/>
    </location>
</feature>
<reference evidence="3" key="1">
    <citation type="submission" date="2015-03" db="EMBL/GenBank/DDBJ databases">
        <authorList>
            <consortium name="Pathogen Informatics"/>
        </authorList>
    </citation>
    <scope>NUCLEOTIDE SEQUENCE [LARGE SCALE GENOMIC DNA]</scope>
    <source>
        <strain evidence="3">N09902308</strain>
    </source>
</reference>
<name>A0A916L8X5_MYCTX</name>
<dbReference type="Proteomes" id="UP000039021">
    <property type="component" value="Unassembled WGS sequence"/>
</dbReference>
<organism evidence="2 3">
    <name type="scientific">Mycobacterium tuberculosis</name>
    <dbReference type="NCBI Taxonomy" id="1773"/>
    <lineage>
        <taxon>Bacteria</taxon>
        <taxon>Bacillati</taxon>
        <taxon>Actinomycetota</taxon>
        <taxon>Actinomycetes</taxon>
        <taxon>Mycobacteriales</taxon>
        <taxon>Mycobacteriaceae</taxon>
        <taxon>Mycobacterium</taxon>
        <taxon>Mycobacterium tuberculosis complex</taxon>
    </lineage>
</organism>
<feature type="region of interest" description="Disordered" evidence="1">
    <location>
        <begin position="1"/>
        <end position="97"/>
    </location>
</feature>
<dbReference type="EMBL" id="CSBK01000286">
    <property type="protein sequence ID" value="COX21024.1"/>
    <property type="molecule type" value="Genomic_DNA"/>
</dbReference>
<feature type="compositionally biased region" description="Low complexity" evidence="1">
    <location>
        <begin position="13"/>
        <end position="22"/>
    </location>
</feature>
<evidence type="ECO:0000256" key="1">
    <source>
        <dbReference type="SAM" id="MobiDB-lite"/>
    </source>
</evidence>
<dbReference type="AlphaFoldDB" id="A0A916L8X5"/>
<sequence>MKRDPPAPVSVRAQPQTTPTTAKAVNRTPRPRSVAPTRVATKGVTSRLRAVSRRAATRTEKRVRAGADAGSAIGGAAVNDPATAPRLNCVRTTSSSR</sequence>